<dbReference type="OMA" id="RWENTAD"/>
<name>A0A1D9QF75_SCLS1</name>
<feature type="transmembrane region" description="Helical" evidence="3">
    <location>
        <begin position="201"/>
        <end position="220"/>
    </location>
</feature>
<reference evidence="5" key="1">
    <citation type="journal article" date="2017" name="Genome Biol. Evol.">
        <title>The complete genome sequence of the phytopathogenic fungus Sclerotinia sclerotiorum reveals insights into the genome architecture of broad host range pathogens.</title>
        <authorList>
            <person name="Derbyshire M."/>
            <person name="Denton-Giles M."/>
            <person name="Hegedus D."/>
            <person name="Seifbarghy S."/>
            <person name="Rollins J."/>
            <person name="van Kan J."/>
            <person name="Seidl M.F."/>
            <person name="Faino L."/>
            <person name="Mbengue M."/>
            <person name="Navaud O."/>
            <person name="Raffaele S."/>
            <person name="Hammond-Kosack K."/>
            <person name="Heard S."/>
            <person name="Oliver R."/>
        </authorList>
    </citation>
    <scope>NUCLEOTIDE SEQUENCE [LARGE SCALE GENOMIC DNA]</scope>
    <source>
        <strain evidence="5">ATCC 18683 / 1980 / Ss-1</strain>
    </source>
</reference>
<proteinExistence type="predicted"/>
<evidence type="ECO:0000256" key="1">
    <source>
        <dbReference type="SAM" id="Coils"/>
    </source>
</evidence>
<feature type="region of interest" description="Disordered" evidence="2">
    <location>
        <begin position="1"/>
        <end position="187"/>
    </location>
</feature>
<keyword evidence="3" id="KW-1133">Transmembrane helix</keyword>
<evidence type="ECO:0000313" key="5">
    <source>
        <dbReference type="Proteomes" id="UP000177798"/>
    </source>
</evidence>
<feature type="compositionally biased region" description="Acidic residues" evidence="2">
    <location>
        <begin position="42"/>
        <end position="70"/>
    </location>
</feature>
<organism evidence="4 5">
    <name type="scientific">Sclerotinia sclerotiorum (strain ATCC 18683 / 1980 / Ss-1)</name>
    <name type="common">White mold</name>
    <name type="synonym">Whetzelinia sclerotiorum</name>
    <dbReference type="NCBI Taxonomy" id="665079"/>
    <lineage>
        <taxon>Eukaryota</taxon>
        <taxon>Fungi</taxon>
        <taxon>Dikarya</taxon>
        <taxon>Ascomycota</taxon>
        <taxon>Pezizomycotina</taxon>
        <taxon>Leotiomycetes</taxon>
        <taxon>Helotiales</taxon>
        <taxon>Sclerotiniaceae</taxon>
        <taxon>Sclerotinia</taxon>
    </lineage>
</organism>
<dbReference type="EMBL" id="CP017824">
    <property type="protein sequence ID" value="APA13539.1"/>
    <property type="molecule type" value="Genomic_DNA"/>
</dbReference>
<keyword evidence="3" id="KW-0472">Membrane</keyword>
<feature type="coiled-coil region" evidence="1">
    <location>
        <begin position="434"/>
        <end position="487"/>
    </location>
</feature>
<sequence length="516" mass="57236">MSRSGGLLENYLGPIDDSLPGSRVQSQSSTVQQRGGKTLADELADIDDEFDSEGDTGDTGDDEYSSEESETSIQREAREEADRVVALHEKFLKDNDIRNDFADKKETKISPPSVPVSMAQQALPENRRPNTSASQISPTPSAPSSSHKKPPRPPPFSSKPTSIKHTQVSPRRVPSKERKSNVKPPPLSRGLFATISREYGWAWLWWIIIPLFLTAATFFAREHGLIQKQAAHGKNAIVEETNAIAIIDIASAISDLAKVVLDTNGTLMALKDSPLNQAVLLIASVRETILKAEQEVNSEYVLLLIDVFVAKNRDLDHNWRSFLQQHIEATAEFAGQFDGYAQNAAIQGYKTDWISAAHNITIQSFSYIPQEVYREGEFLMCELVGETSDNVSCPYSDRNVQRLCSELMDELHSSQTSGAYETFETYSAALMNIAKGIRETLKTWKEALDKIEAAKTIYNHEYGIGNVEKVAQELESTAETLKEAMESPLVYQMAAPEFPAAVRRLAGSKIRTLPLQ</sequence>
<dbReference type="AlphaFoldDB" id="A0A1D9QF75"/>
<dbReference type="OrthoDB" id="3546285at2759"/>
<feature type="compositionally biased region" description="Basic and acidic residues" evidence="2">
    <location>
        <begin position="73"/>
        <end position="108"/>
    </location>
</feature>
<dbReference type="Proteomes" id="UP000177798">
    <property type="component" value="Chromosome 11"/>
</dbReference>
<keyword evidence="1" id="KW-0175">Coiled coil</keyword>
<evidence type="ECO:0000256" key="3">
    <source>
        <dbReference type="SAM" id="Phobius"/>
    </source>
</evidence>
<dbReference type="KEGG" id="ssl:SS1G_07823"/>
<protein>
    <submittedName>
        <fullName evidence="4">Uncharacterized protein</fullName>
    </submittedName>
</protein>
<feature type="compositionally biased region" description="Low complexity" evidence="2">
    <location>
        <begin position="22"/>
        <end position="34"/>
    </location>
</feature>
<evidence type="ECO:0000313" key="4">
    <source>
        <dbReference type="EMBL" id="APA13539.1"/>
    </source>
</evidence>
<evidence type="ECO:0000256" key="2">
    <source>
        <dbReference type="SAM" id="MobiDB-lite"/>
    </source>
</evidence>
<feature type="compositionally biased region" description="Low complexity" evidence="2">
    <location>
        <begin position="131"/>
        <end position="145"/>
    </location>
</feature>
<dbReference type="RefSeq" id="XP_001591198.1">
    <property type="nucleotide sequence ID" value="XM_001591148.1"/>
</dbReference>
<gene>
    <name evidence="4" type="ORF">sscle_11g083090</name>
</gene>
<keyword evidence="3" id="KW-0812">Transmembrane</keyword>
<dbReference type="VEuPathDB" id="FungiDB:sscle_11g083090"/>
<accession>A0A1D9QF75</accession>